<name>A0A5N6LB13_9ASTR</name>
<gene>
    <name evidence="2" type="ORF">E3N88_44877</name>
</gene>
<proteinExistence type="predicted"/>
<dbReference type="EMBL" id="SZYD01002020">
    <property type="protein sequence ID" value="KAD0046731.1"/>
    <property type="molecule type" value="Genomic_DNA"/>
</dbReference>
<dbReference type="AlphaFoldDB" id="A0A5N6LB13"/>
<protein>
    <submittedName>
        <fullName evidence="2">Uncharacterized protein</fullName>
    </submittedName>
</protein>
<feature type="transmembrane region" description="Helical" evidence="1">
    <location>
        <begin position="82"/>
        <end position="102"/>
    </location>
</feature>
<comment type="caution">
    <text evidence="2">The sequence shown here is derived from an EMBL/GenBank/DDBJ whole genome shotgun (WGS) entry which is preliminary data.</text>
</comment>
<evidence type="ECO:0000313" key="3">
    <source>
        <dbReference type="Proteomes" id="UP000326396"/>
    </source>
</evidence>
<organism evidence="2 3">
    <name type="scientific">Mikania micrantha</name>
    <name type="common">bitter vine</name>
    <dbReference type="NCBI Taxonomy" id="192012"/>
    <lineage>
        <taxon>Eukaryota</taxon>
        <taxon>Viridiplantae</taxon>
        <taxon>Streptophyta</taxon>
        <taxon>Embryophyta</taxon>
        <taxon>Tracheophyta</taxon>
        <taxon>Spermatophyta</taxon>
        <taxon>Magnoliopsida</taxon>
        <taxon>eudicotyledons</taxon>
        <taxon>Gunneridae</taxon>
        <taxon>Pentapetalae</taxon>
        <taxon>asterids</taxon>
        <taxon>campanulids</taxon>
        <taxon>Asterales</taxon>
        <taxon>Asteraceae</taxon>
        <taxon>Asteroideae</taxon>
        <taxon>Heliantheae alliance</taxon>
        <taxon>Eupatorieae</taxon>
        <taxon>Mikania</taxon>
    </lineage>
</organism>
<reference evidence="2 3" key="1">
    <citation type="submission" date="2019-05" db="EMBL/GenBank/DDBJ databases">
        <title>Mikania micrantha, genome provides insights into the molecular mechanism of rapid growth.</title>
        <authorList>
            <person name="Liu B."/>
        </authorList>
    </citation>
    <scope>NUCLEOTIDE SEQUENCE [LARGE SCALE GENOMIC DNA]</scope>
    <source>
        <strain evidence="2">NLD-2019</strain>
        <tissue evidence="2">Leaf</tissue>
    </source>
</reference>
<accession>A0A5N6LB13</accession>
<dbReference type="Proteomes" id="UP000326396">
    <property type="component" value="Unassembled WGS sequence"/>
</dbReference>
<keyword evidence="1" id="KW-0812">Transmembrane</keyword>
<evidence type="ECO:0000313" key="2">
    <source>
        <dbReference type="EMBL" id="KAD0046731.1"/>
    </source>
</evidence>
<evidence type="ECO:0000256" key="1">
    <source>
        <dbReference type="SAM" id="Phobius"/>
    </source>
</evidence>
<keyword evidence="1" id="KW-0472">Membrane</keyword>
<sequence>MASDGKRAGHHRSNGKVPLSSEPLVRFGQNRFATLAGFVKVAPKVRYVRVWLVIYPVHGFAGGGSSWQPEKVWPMMVHDSRVAWGGSFFCMHGSLVTARFGFKQIRDFCRRFDQSGEFGGDTDRLYFLVEEVESYAWTPRTPKSVEKRVSYEALKVEMFRERVTDGISCRERGFG</sequence>
<keyword evidence="1" id="KW-1133">Transmembrane helix</keyword>
<keyword evidence="3" id="KW-1185">Reference proteome</keyword>